<dbReference type="EMBL" id="LAZR01034302">
    <property type="protein sequence ID" value="KKL45679.1"/>
    <property type="molecule type" value="Genomic_DNA"/>
</dbReference>
<comment type="caution">
    <text evidence="1">The sequence shown here is derived from an EMBL/GenBank/DDBJ whole genome shotgun (WGS) entry which is preliminary data.</text>
</comment>
<accession>A0A0F9C930</accession>
<evidence type="ECO:0000313" key="1">
    <source>
        <dbReference type="EMBL" id="KKL45679.1"/>
    </source>
</evidence>
<name>A0A0F9C930_9ZZZZ</name>
<proteinExistence type="predicted"/>
<reference evidence="1" key="1">
    <citation type="journal article" date="2015" name="Nature">
        <title>Complex archaea that bridge the gap between prokaryotes and eukaryotes.</title>
        <authorList>
            <person name="Spang A."/>
            <person name="Saw J.H."/>
            <person name="Jorgensen S.L."/>
            <person name="Zaremba-Niedzwiedzka K."/>
            <person name="Martijn J."/>
            <person name="Lind A.E."/>
            <person name="van Eijk R."/>
            <person name="Schleper C."/>
            <person name="Guy L."/>
            <person name="Ettema T.J."/>
        </authorList>
    </citation>
    <scope>NUCLEOTIDE SEQUENCE</scope>
</reference>
<organism evidence="1">
    <name type="scientific">marine sediment metagenome</name>
    <dbReference type="NCBI Taxonomy" id="412755"/>
    <lineage>
        <taxon>unclassified sequences</taxon>
        <taxon>metagenomes</taxon>
        <taxon>ecological metagenomes</taxon>
    </lineage>
</organism>
<gene>
    <name evidence="1" type="ORF">LCGC14_2353230</name>
</gene>
<protein>
    <submittedName>
        <fullName evidence="1">Uncharacterized protein</fullName>
    </submittedName>
</protein>
<dbReference type="AlphaFoldDB" id="A0A0F9C930"/>
<sequence>MTEMIKAIRERLEKAKGSRHFDRSQEQRAGTLWRTGLGRAAADLYSHAPEDIRHLLDRVDELEGKQKGSDDLLP</sequence>